<dbReference type="CDD" id="cd24157">
    <property type="entry name" value="NUDIX_GDPMK"/>
    <property type="match status" value="1"/>
</dbReference>
<evidence type="ECO:0000256" key="1">
    <source>
        <dbReference type="ARBA" id="ARBA00000847"/>
    </source>
</evidence>
<feature type="binding site" evidence="9">
    <location>
        <position position="104"/>
    </location>
    <ligand>
        <name>Mg(2+)</name>
        <dbReference type="ChEBI" id="CHEBI:18420"/>
        <label>2</label>
    </ligand>
</feature>
<dbReference type="PROSITE" id="PS51462">
    <property type="entry name" value="NUDIX"/>
    <property type="match status" value="1"/>
</dbReference>
<keyword evidence="6" id="KW-0378">Hydrolase</keyword>
<organism evidence="11 12">
    <name type="scientific">Lichenicola cladoniae</name>
    <dbReference type="NCBI Taxonomy" id="1484109"/>
    <lineage>
        <taxon>Bacteria</taxon>
        <taxon>Pseudomonadati</taxon>
        <taxon>Pseudomonadota</taxon>
        <taxon>Alphaproteobacteria</taxon>
        <taxon>Acetobacterales</taxon>
        <taxon>Acetobacteraceae</taxon>
        <taxon>Lichenicola</taxon>
    </lineage>
</organism>
<evidence type="ECO:0000256" key="4">
    <source>
        <dbReference type="ARBA" id="ARBA00011738"/>
    </source>
</evidence>
<feature type="binding site" evidence="9">
    <location>
        <position position="108"/>
    </location>
    <ligand>
        <name>Mg(2+)</name>
        <dbReference type="ChEBI" id="CHEBI:18420"/>
        <label>1</label>
    </ligand>
</feature>
<evidence type="ECO:0000313" key="12">
    <source>
        <dbReference type="Proteomes" id="UP000500767"/>
    </source>
</evidence>
<dbReference type="NCBIfam" id="TIGR00052">
    <property type="entry name" value="nudix-type nucleoside diphosphatase, YffH/AdpP family"/>
    <property type="match status" value="1"/>
</dbReference>
<keyword evidence="12" id="KW-1185">Reference proteome</keyword>
<dbReference type="InterPro" id="IPR015797">
    <property type="entry name" value="NUDIX_hydrolase-like_dom_sf"/>
</dbReference>
<evidence type="ECO:0000256" key="5">
    <source>
        <dbReference type="ARBA" id="ARBA00016377"/>
    </source>
</evidence>
<keyword evidence="9" id="KW-0460">Magnesium</keyword>
<keyword evidence="9" id="KW-0479">Metal-binding</keyword>
<gene>
    <name evidence="11" type="ORF">HN018_18825</name>
</gene>
<evidence type="ECO:0000313" key="11">
    <source>
        <dbReference type="EMBL" id="QKE91812.1"/>
    </source>
</evidence>
<dbReference type="GO" id="GO:0006753">
    <property type="term" value="P:nucleoside phosphate metabolic process"/>
    <property type="evidence" value="ECO:0007669"/>
    <property type="project" value="TreeGrafter"/>
</dbReference>
<dbReference type="GO" id="GO:0016818">
    <property type="term" value="F:hydrolase activity, acting on acid anhydrides, in phosphorus-containing anhydrides"/>
    <property type="evidence" value="ECO:0007669"/>
    <property type="project" value="InterPro"/>
</dbReference>
<name>A0A6M8HTZ1_9PROT</name>
<reference evidence="11 12" key="1">
    <citation type="journal article" date="2014" name="World J. Microbiol. Biotechnol.">
        <title>Biodiversity and physiological characteristics of Antarctic and Arctic lichens-associated bacteria.</title>
        <authorList>
            <person name="Lee Y.M."/>
            <person name="Kim E.H."/>
            <person name="Lee H.K."/>
            <person name="Hong S.G."/>
        </authorList>
    </citation>
    <scope>NUCLEOTIDE SEQUENCE [LARGE SCALE GENOMIC DNA]</scope>
    <source>
        <strain evidence="11 12">PAMC 26569</strain>
    </source>
</reference>
<evidence type="ECO:0000256" key="6">
    <source>
        <dbReference type="ARBA" id="ARBA00022801"/>
    </source>
</evidence>
<evidence type="ECO:0000256" key="3">
    <source>
        <dbReference type="ARBA" id="ARBA00007275"/>
    </source>
</evidence>
<comment type="catalytic activity">
    <reaction evidence="1">
        <text>GDP-alpha-D-mannose + H2O = alpha-D-mannose 1-phosphate + GMP + 2 H(+)</text>
        <dbReference type="Rhea" id="RHEA:27978"/>
        <dbReference type="ChEBI" id="CHEBI:15377"/>
        <dbReference type="ChEBI" id="CHEBI:15378"/>
        <dbReference type="ChEBI" id="CHEBI:57527"/>
        <dbReference type="ChEBI" id="CHEBI:58115"/>
        <dbReference type="ChEBI" id="CHEBI:58409"/>
    </reaction>
</comment>
<feature type="domain" description="Nudix hydrolase" evidence="10">
    <location>
        <begin position="47"/>
        <end position="186"/>
    </location>
</feature>
<evidence type="ECO:0000259" key="10">
    <source>
        <dbReference type="PROSITE" id="PS51462"/>
    </source>
</evidence>
<comment type="cofactor">
    <cofactor evidence="2 9">
        <name>Mg(2+)</name>
        <dbReference type="ChEBI" id="CHEBI:18420"/>
    </cofactor>
</comment>
<dbReference type="Pfam" id="PF00293">
    <property type="entry name" value="NUDIX"/>
    <property type="match status" value="1"/>
</dbReference>
<comment type="subunit">
    <text evidence="4">Homodimer.</text>
</comment>
<sequence length="210" mass="23331">MDQQNDDDIRIETRVTLSDDFYRLEKVSFRQPGRNGSTEILDREVFHNGPGAGVLPVDRERGLVLLVRQLRIAAKLNGDAAYLVEICAGMIDDGDAPAETIVKEAEQELGYRLHAIRQVFELYMSPGASAEKLHLFIADYRPEDRVGSGGGLPEEGERIRVLELSFDAAWQMVESGRIIDAKTILMLQHLRLQGVAQPDRMLSEAGSAPS</sequence>
<dbReference type="PANTHER" id="PTHR11839">
    <property type="entry name" value="UDP/ADP-SUGAR PYROPHOSPHATASE"/>
    <property type="match status" value="1"/>
</dbReference>
<proteinExistence type="inferred from homology"/>
<evidence type="ECO:0000256" key="7">
    <source>
        <dbReference type="ARBA" id="ARBA00032162"/>
    </source>
</evidence>
<dbReference type="SUPFAM" id="SSF55811">
    <property type="entry name" value="Nudix"/>
    <property type="match status" value="1"/>
</dbReference>
<dbReference type="AlphaFoldDB" id="A0A6M8HTZ1"/>
<accession>A0A6M8HTZ1</accession>
<protein>
    <recommendedName>
        <fullName evidence="5">GDP-mannose pyrophosphatase</fullName>
    </recommendedName>
    <alternativeName>
        <fullName evidence="7">GDP-mannose hydrolase</fullName>
    </alternativeName>
    <alternativeName>
        <fullName evidence="8">GDPMK</fullName>
    </alternativeName>
</protein>
<dbReference type="GO" id="GO:0019693">
    <property type="term" value="P:ribose phosphate metabolic process"/>
    <property type="evidence" value="ECO:0007669"/>
    <property type="project" value="TreeGrafter"/>
</dbReference>
<dbReference type="KEGG" id="lck:HN018_18825"/>
<comment type="similarity">
    <text evidence="3">Belongs to the Nudix hydrolase family. NudK subfamily.</text>
</comment>
<evidence type="ECO:0000256" key="2">
    <source>
        <dbReference type="ARBA" id="ARBA00001946"/>
    </source>
</evidence>
<dbReference type="GO" id="GO:0046872">
    <property type="term" value="F:metal ion binding"/>
    <property type="evidence" value="ECO:0007669"/>
    <property type="project" value="UniProtKB-KW"/>
</dbReference>
<evidence type="ECO:0000256" key="8">
    <source>
        <dbReference type="ARBA" id="ARBA00032272"/>
    </source>
</evidence>
<dbReference type="RefSeq" id="WP_171835091.1">
    <property type="nucleotide sequence ID" value="NZ_CP053708.1"/>
</dbReference>
<dbReference type="EMBL" id="CP053708">
    <property type="protein sequence ID" value="QKE91812.1"/>
    <property type="molecule type" value="Genomic_DNA"/>
</dbReference>
<dbReference type="GO" id="GO:0005829">
    <property type="term" value="C:cytosol"/>
    <property type="evidence" value="ECO:0007669"/>
    <property type="project" value="TreeGrafter"/>
</dbReference>
<dbReference type="InterPro" id="IPR004385">
    <property type="entry name" value="NDP_pyrophosphatase"/>
</dbReference>
<dbReference type="Proteomes" id="UP000500767">
    <property type="component" value="Chromosome"/>
</dbReference>
<dbReference type="Gene3D" id="3.90.79.10">
    <property type="entry name" value="Nucleoside Triphosphate Pyrophosphohydrolase"/>
    <property type="match status" value="1"/>
</dbReference>
<dbReference type="PANTHER" id="PTHR11839:SF18">
    <property type="entry name" value="NUDIX HYDROLASE DOMAIN-CONTAINING PROTEIN"/>
    <property type="match status" value="1"/>
</dbReference>
<dbReference type="InterPro" id="IPR000086">
    <property type="entry name" value="NUDIX_hydrolase_dom"/>
</dbReference>
<feature type="binding site" evidence="9">
    <location>
        <position position="88"/>
    </location>
    <ligand>
        <name>Mg(2+)</name>
        <dbReference type="ChEBI" id="CHEBI:18420"/>
        <label>1</label>
    </ligand>
</feature>
<evidence type="ECO:0000256" key="9">
    <source>
        <dbReference type="PIRSR" id="PIRSR604385-2"/>
    </source>
</evidence>
<feature type="binding site" evidence="9">
    <location>
        <position position="157"/>
    </location>
    <ligand>
        <name>Mg(2+)</name>
        <dbReference type="ChEBI" id="CHEBI:18420"/>
        <label>1</label>
    </ligand>
</feature>